<organism evidence="4 5">
    <name type="scientific">Trichoderma asperellum (strain ATCC 204424 / CBS 433.97 / NBRC 101777)</name>
    <dbReference type="NCBI Taxonomy" id="1042311"/>
    <lineage>
        <taxon>Eukaryota</taxon>
        <taxon>Fungi</taxon>
        <taxon>Dikarya</taxon>
        <taxon>Ascomycota</taxon>
        <taxon>Pezizomycotina</taxon>
        <taxon>Sordariomycetes</taxon>
        <taxon>Hypocreomycetidae</taxon>
        <taxon>Hypocreales</taxon>
        <taxon>Hypocreaceae</taxon>
        <taxon>Trichoderma</taxon>
    </lineage>
</organism>
<keyword evidence="1" id="KW-0808">Transferase</keyword>
<proteinExistence type="predicted"/>
<dbReference type="AlphaFoldDB" id="A0A2T3YY00"/>
<evidence type="ECO:0000256" key="2">
    <source>
        <dbReference type="ARBA" id="ARBA00023315"/>
    </source>
</evidence>
<dbReference type="Proteomes" id="UP000240493">
    <property type="component" value="Unassembled WGS sequence"/>
</dbReference>
<accession>A0A2T3YY00</accession>
<evidence type="ECO:0000256" key="1">
    <source>
        <dbReference type="ARBA" id="ARBA00022679"/>
    </source>
</evidence>
<reference evidence="4 5" key="1">
    <citation type="submission" date="2016-07" db="EMBL/GenBank/DDBJ databases">
        <title>Multiple horizontal gene transfer events from other fungi enriched the ability of initially mycotrophic Trichoderma (Ascomycota) to feed on dead plant biomass.</title>
        <authorList>
            <consortium name="DOE Joint Genome Institute"/>
            <person name="Aerts A."/>
            <person name="Atanasova L."/>
            <person name="Chenthamara K."/>
            <person name="Zhang J."/>
            <person name="Grujic M."/>
            <person name="Henrissat B."/>
            <person name="Kuo A."/>
            <person name="Salamov A."/>
            <person name="Lipzen A."/>
            <person name="Labutti K."/>
            <person name="Barry K."/>
            <person name="Miao Y."/>
            <person name="Rahimi M.J."/>
            <person name="Shen Q."/>
            <person name="Grigoriev I.V."/>
            <person name="Kubicek C.P."/>
            <person name="Druzhinina I.S."/>
        </authorList>
    </citation>
    <scope>NUCLEOTIDE SEQUENCE [LARGE SCALE GENOMIC DNA]</scope>
    <source>
        <strain evidence="4 5">CBS 433.97</strain>
    </source>
</reference>
<protein>
    <recommendedName>
        <fullName evidence="3">N-acetyltransferase domain-containing protein</fullName>
    </recommendedName>
</protein>
<dbReference type="EMBL" id="KZ679268">
    <property type="protein sequence ID" value="PTB37410.1"/>
    <property type="molecule type" value="Genomic_DNA"/>
</dbReference>
<dbReference type="Gene3D" id="3.40.630.30">
    <property type="match status" value="1"/>
</dbReference>
<name>A0A2T3YY00_TRIA4</name>
<dbReference type="Pfam" id="PF00583">
    <property type="entry name" value="Acetyltransf_1"/>
    <property type="match status" value="1"/>
</dbReference>
<keyword evidence="2" id="KW-0012">Acyltransferase</keyword>
<evidence type="ECO:0000259" key="3">
    <source>
        <dbReference type="PROSITE" id="PS51186"/>
    </source>
</evidence>
<dbReference type="GO" id="GO:0016747">
    <property type="term" value="F:acyltransferase activity, transferring groups other than amino-acyl groups"/>
    <property type="evidence" value="ECO:0007669"/>
    <property type="project" value="InterPro"/>
</dbReference>
<dbReference type="PROSITE" id="PS51186">
    <property type="entry name" value="GNAT"/>
    <property type="match status" value="1"/>
</dbReference>
<sequence length="183" mass="20461">MEQITITRFSPSEHGKYVSAIIQMHIDCIESDGALLRFHPPFTLEKRQKMESFWKARISQISTGHRITLIALVSSDGKQDSDIAGIVELGMTEADTGPFRGDLEMLMVSPKYRRRGLASKLIDALEEIAIEEKRTLLLLSTDIGSTAEKHLYPRRGYVLVGIVPNYGISPTDGSLKDGAFFYK</sequence>
<gene>
    <name evidence="4" type="ORF">M441DRAFT_92619</name>
</gene>
<dbReference type="InterPro" id="IPR050680">
    <property type="entry name" value="YpeA/RimI_acetyltransf"/>
</dbReference>
<dbReference type="InterPro" id="IPR000182">
    <property type="entry name" value="GNAT_dom"/>
</dbReference>
<dbReference type="PANTHER" id="PTHR43420">
    <property type="entry name" value="ACETYLTRANSFERASE"/>
    <property type="match status" value="1"/>
</dbReference>
<dbReference type="CDD" id="cd04301">
    <property type="entry name" value="NAT_SF"/>
    <property type="match status" value="1"/>
</dbReference>
<feature type="domain" description="N-acetyltransferase" evidence="3">
    <location>
        <begin position="4"/>
        <end position="183"/>
    </location>
</feature>
<dbReference type="InterPro" id="IPR016181">
    <property type="entry name" value="Acyl_CoA_acyltransferase"/>
</dbReference>
<dbReference type="SUPFAM" id="SSF55729">
    <property type="entry name" value="Acyl-CoA N-acyltransferases (Nat)"/>
    <property type="match status" value="1"/>
</dbReference>
<dbReference type="PANTHER" id="PTHR43420:SF47">
    <property type="entry name" value="N-ACETYLTRANSFERASE DOMAIN-CONTAINING PROTEIN"/>
    <property type="match status" value="1"/>
</dbReference>
<evidence type="ECO:0000313" key="5">
    <source>
        <dbReference type="Proteomes" id="UP000240493"/>
    </source>
</evidence>
<dbReference type="STRING" id="1042311.A0A2T3YY00"/>
<evidence type="ECO:0000313" key="4">
    <source>
        <dbReference type="EMBL" id="PTB37410.1"/>
    </source>
</evidence>
<dbReference type="OrthoDB" id="41532at2759"/>
<keyword evidence="5" id="KW-1185">Reference proteome</keyword>